<evidence type="ECO:0000313" key="3">
    <source>
        <dbReference type="EMBL" id="MEQ2307579.1"/>
    </source>
</evidence>
<reference evidence="3 4" key="1">
    <citation type="submission" date="2021-06" db="EMBL/GenBank/DDBJ databases">
        <authorList>
            <person name="Palmer J.M."/>
        </authorList>
    </citation>
    <scope>NUCLEOTIDE SEQUENCE [LARGE SCALE GENOMIC DNA]</scope>
    <source>
        <strain evidence="3 4">AS_MEX2019</strain>
        <tissue evidence="3">Muscle</tissue>
    </source>
</reference>
<feature type="signal peptide" evidence="2">
    <location>
        <begin position="1"/>
        <end position="21"/>
    </location>
</feature>
<keyword evidence="2" id="KW-0732">Signal</keyword>
<feature type="transmembrane region" description="Helical" evidence="1">
    <location>
        <begin position="86"/>
        <end position="108"/>
    </location>
</feature>
<feature type="chain" id="PRO_5045767364" evidence="2">
    <location>
        <begin position="22"/>
        <end position="109"/>
    </location>
</feature>
<evidence type="ECO:0000256" key="1">
    <source>
        <dbReference type="SAM" id="Phobius"/>
    </source>
</evidence>
<sequence length="109" mass="12225">MYYIHPRCLSILTLPVWAVLCQWLTVLLCDGPTSDTSGPHEKSAPSFNRYRQELSLSVSLFSLITASQHTSPFVSLSNSLLSPLPIRLFILPLAWIFCLALFLVLFSVL</sequence>
<keyword evidence="1" id="KW-1133">Transmembrane helix</keyword>
<keyword evidence="1" id="KW-0812">Transmembrane</keyword>
<keyword evidence="4" id="KW-1185">Reference proteome</keyword>
<protein>
    <submittedName>
        <fullName evidence="3">Uncharacterized protein</fullName>
    </submittedName>
</protein>
<evidence type="ECO:0000313" key="4">
    <source>
        <dbReference type="Proteomes" id="UP001469553"/>
    </source>
</evidence>
<organism evidence="3 4">
    <name type="scientific">Ameca splendens</name>
    <dbReference type="NCBI Taxonomy" id="208324"/>
    <lineage>
        <taxon>Eukaryota</taxon>
        <taxon>Metazoa</taxon>
        <taxon>Chordata</taxon>
        <taxon>Craniata</taxon>
        <taxon>Vertebrata</taxon>
        <taxon>Euteleostomi</taxon>
        <taxon>Actinopterygii</taxon>
        <taxon>Neopterygii</taxon>
        <taxon>Teleostei</taxon>
        <taxon>Neoteleostei</taxon>
        <taxon>Acanthomorphata</taxon>
        <taxon>Ovalentaria</taxon>
        <taxon>Atherinomorphae</taxon>
        <taxon>Cyprinodontiformes</taxon>
        <taxon>Goodeidae</taxon>
        <taxon>Ameca</taxon>
    </lineage>
</organism>
<name>A0ABV0ZNZ6_9TELE</name>
<evidence type="ECO:0000256" key="2">
    <source>
        <dbReference type="SAM" id="SignalP"/>
    </source>
</evidence>
<accession>A0ABV0ZNZ6</accession>
<dbReference type="Proteomes" id="UP001469553">
    <property type="component" value="Unassembled WGS sequence"/>
</dbReference>
<gene>
    <name evidence="3" type="ORF">AMECASPLE_019781</name>
</gene>
<proteinExistence type="predicted"/>
<comment type="caution">
    <text evidence="3">The sequence shown here is derived from an EMBL/GenBank/DDBJ whole genome shotgun (WGS) entry which is preliminary data.</text>
</comment>
<keyword evidence="1" id="KW-0472">Membrane</keyword>
<dbReference type="EMBL" id="JAHRIP010067449">
    <property type="protein sequence ID" value="MEQ2307579.1"/>
    <property type="molecule type" value="Genomic_DNA"/>
</dbReference>